<name>A0AAV6ISR1_9ERIC</name>
<gene>
    <name evidence="2" type="ORF">RHGRI_026168</name>
</gene>
<dbReference type="Proteomes" id="UP000823749">
    <property type="component" value="Chromosome 9"/>
</dbReference>
<sequence length="181" mass="20889">MNLTMTMTICLISKHSKCWKSTKKCPQRNAKMSGQDYVTFLLQGHPRTVKDILCVDKHTFRALVKELILRGQLDWDHKKLSIEESLAIFLYICGQSGRHRLAADKFQRSTSTISDHFNWMRRAVCRLAPYIIKPPNLEQTPPEILHDERYFPWFTVSSNLSFSVSVSSTFPCMSLVSVMFG</sequence>
<dbReference type="AlphaFoldDB" id="A0AAV6ISR1"/>
<evidence type="ECO:0000259" key="1">
    <source>
        <dbReference type="Pfam" id="PF26138"/>
    </source>
</evidence>
<accession>A0AAV6ISR1</accession>
<dbReference type="InterPro" id="IPR058353">
    <property type="entry name" value="DUF8040"/>
</dbReference>
<feature type="domain" description="DUF8040" evidence="1">
    <location>
        <begin position="30"/>
        <end position="125"/>
    </location>
</feature>
<comment type="caution">
    <text evidence="2">The sequence shown here is derived from an EMBL/GenBank/DDBJ whole genome shotgun (WGS) entry which is preliminary data.</text>
</comment>
<protein>
    <recommendedName>
        <fullName evidence="1">DUF8040 domain-containing protein</fullName>
    </recommendedName>
</protein>
<reference evidence="2" key="1">
    <citation type="submission" date="2020-08" db="EMBL/GenBank/DDBJ databases">
        <title>Plant Genome Project.</title>
        <authorList>
            <person name="Zhang R.-G."/>
        </authorList>
    </citation>
    <scope>NUCLEOTIDE SEQUENCE</scope>
    <source>
        <strain evidence="2">WSP0</strain>
        <tissue evidence="2">Leaf</tissue>
    </source>
</reference>
<evidence type="ECO:0000313" key="3">
    <source>
        <dbReference type="Proteomes" id="UP000823749"/>
    </source>
</evidence>
<proteinExistence type="predicted"/>
<evidence type="ECO:0000313" key="2">
    <source>
        <dbReference type="EMBL" id="KAG5531457.1"/>
    </source>
</evidence>
<keyword evidence="3" id="KW-1185">Reference proteome</keyword>
<organism evidence="2 3">
    <name type="scientific">Rhododendron griersonianum</name>
    <dbReference type="NCBI Taxonomy" id="479676"/>
    <lineage>
        <taxon>Eukaryota</taxon>
        <taxon>Viridiplantae</taxon>
        <taxon>Streptophyta</taxon>
        <taxon>Embryophyta</taxon>
        <taxon>Tracheophyta</taxon>
        <taxon>Spermatophyta</taxon>
        <taxon>Magnoliopsida</taxon>
        <taxon>eudicotyledons</taxon>
        <taxon>Gunneridae</taxon>
        <taxon>Pentapetalae</taxon>
        <taxon>asterids</taxon>
        <taxon>Ericales</taxon>
        <taxon>Ericaceae</taxon>
        <taxon>Ericoideae</taxon>
        <taxon>Rhodoreae</taxon>
        <taxon>Rhododendron</taxon>
    </lineage>
</organism>
<dbReference type="Pfam" id="PF26138">
    <property type="entry name" value="DUF8040"/>
    <property type="match status" value="1"/>
</dbReference>
<dbReference type="EMBL" id="JACTNZ010000009">
    <property type="protein sequence ID" value="KAG5531457.1"/>
    <property type="molecule type" value="Genomic_DNA"/>
</dbReference>